<gene>
    <name evidence="4" type="ORF">F904_00169</name>
</gene>
<evidence type="ECO:0000259" key="3">
    <source>
        <dbReference type="Pfam" id="PF20155"/>
    </source>
</evidence>
<feature type="coiled-coil region" evidence="1">
    <location>
        <begin position="481"/>
        <end position="511"/>
    </location>
</feature>
<keyword evidence="5" id="KW-1185">Reference proteome</keyword>
<accession>N9N396</accession>
<evidence type="ECO:0000313" key="4">
    <source>
        <dbReference type="EMBL" id="ENW97331.1"/>
    </source>
</evidence>
<protein>
    <recommendedName>
        <fullName evidence="3">Tape measure protein N-terminal domain-containing protein</fullName>
    </recommendedName>
</protein>
<reference evidence="4 5" key="1">
    <citation type="submission" date="2013-02" db="EMBL/GenBank/DDBJ databases">
        <title>The Genome Sequence of Acinetobacter sp. ANC 4105.</title>
        <authorList>
            <consortium name="The Broad Institute Genome Sequencing Platform"/>
            <consortium name="The Broad Institute Genome Sequencing Center for Infectious Disease"/>
            <person name="Cerqueira G."/>
            <person name="Feldgarden M."/>
            <person name="Courvalin P."/>
            <person name="Perichon B."/>
            <person name="Grillot-Courvalin C."/>
            <person name="Clermont D."/>
            <person name="Rocha E."/>
            <person name="Yoon E.-J."/>
            <person name="Nemec A."/>
            <person name="Walker B."/>
            <person name="Young S.K."/>
            <person name="Zeng Q."/>
            <person name="Gargeya S."/>
            <person name="Fitzgerald M."/>
            <person name="Haas B."/>
            <person name="Abouelleil A."/>
            <person name="Alvarado L."/>
            <person name="Arachchi H.M."/>
            <person name="Berlin A.M."/>
            <person name="Chapman S.B."/>
            <person name="Dewar J."/>
            <person name="Goldberg J."/>
            <person name="Griggs A."/>
            <person name="Gujja S."/>
            <person name="Hansen M."/>
            <person name="Howarth C."/>
            <person name="Imamovic A."/>
            <person name="Larimer J."/>
            <person name="McCowan C."/>
            <person name="Murphy C."/>
            <person name="Neiman D."/>
            <person name="Pearson M."/>
            <person name="Priest M."/>
            <person name="Roberts A."/>
            <person name="Saif S."/>
            <person name="Shea T."/>
            <person name="Sisk P."/>
            <person name="Sykes S."/>
            <person name="Wortman J."/>
            <person name="Nusbaum C."/>
            <person name="Birren B."/>
        </authorList>
    </citation>
    <scope>NUCLEOTIDE SEQUENCE [LARGE SCALE GENOMIC DNA]</scope>
    <source>
        <strain evidence="4 5">ANC 4105</strain>
    </source>
</reference>
<feature type="domain" description="Tape measure protein N-terminal" evidence="3">
    <location>
        <begin position="126"/>
        <end position="315"/>
    </location>
</feature>
<dbReference type="Gene3D" id="2.70.70.10">
    <property type="entry name" value="Glucose Permease (Domain IIA)"/>
    <property type="match status" value="1"/>
</dbReference>
<feature type="compositionally biased region" description="Polar residues" evidence="2">
    <location>
        <begin position="1484"/>
        <end position="1503"/>
    </location>
</feature>
<dbReference type="RefSeq" id="WP_005183554.1">
    <property type="nucleotide sequence ID" value="NZ_KB850048.1"/>
</dbReference>
<dbReference type="InterPro" id="IPR013491">
    <property type="entry name" value="Tape_meas_N"/>
</dbReference>
<feature type="coiled-coil region" evidence="1">
    <location>
        <begin position="376"/>
        <end position="410"/>
    </location>
</feature>
<evidence type="ECO:0000256" key="2">
    <source>
        <dbReference type="SAM" id="MobiDB-lite"/>
    </source>
</evidence>
<name>N9N396_9GAMM</name>
<dbReference type="NCBIfam" id="TIGR02675">
    <property type="entry name" value="tape_meas_nterm"/>
    <property type="match status" value="1"/>
</dbReference>
<organism evidence="4 5">
    <name type="scientific">Acinetobacter dispersus</name>
    <dbReference type="NCBI Taxonomy" id="70348"/>
    <lineage>
        <taxon>Bacteria</taxon>
        <taxon>Pseudomonadati</taxon>
        <taxon>Pseudomonadota</taxon>
        <taxon>Gammaproteobacteria</taxon>
        <taxon>Moraxellales</taxon>
        <taxon>Moraxellaceae</taxon>
        <taxon>Acinetobacter</taxon>
    </lineage>
</organism>
<comment type="caution">
    <text evidence="4">The sequence shown here is derived from an EMBL/GenBank/DDBJ whole genome shotgun (WGS) entry which is preliminary data.</text>
</comment>
<dbReference type="EMBL" id="APRL01000001">
    <property type="protein sequence ID" value="ENW97331.1"/>
    <property type="molecule type" value="Genomic_DNA"/>
</dbReference>
<dbReference type="eggNOG" id="COG1196">
    <property type="taxonomic scope" value="Bacteria"/>
</dbReference>
<proteinExistence type="predicted"/>
<feature type="coiled-coil region" evidence="1">
    <location>
        <begin position="987"/>
        <end position="1021"/>
    </location>
</feature>
<evidence type="ECO:0000256" key="1">
    <source>
        <dbReference type="SAM" id="Coils"/>
    </source>
</evidence>
<sequence>MAEKARLVIEIDTERAKRVTDDLRKGLVQVTESGESAAESSKEFGKQVTVTNNIVHNYNTTVNNSNSVVNKTVEATKQITQQTQKFGQEIKSTNQHLENQKGSLVSYNDSIRALAKYMVGLVTINEAVSRADGYTQMAARIRNATESAEEYNLVQDRLFQSTKSTYRALSEAQEVYLGLAGGMKALGYQTKDTLDVSDSLSFSFVANAARADQAQSAIDALNKSMAKGKIDANAWVSIVSAADNIISDMAKTTGMAEAEIRKLGAEGKISLEDLIKTLKLTKDSNKELADAMENSLADGLTTLSNAVTKYVGELNMAMGLTNNAAGILGVFADNIDIVMNAAMAGGLAYLTKTIIAKTVATDTGILSTIRSRQASIANAQAEVAEATAAANAAKAHLANVQATNAEAQAKYGATAAAARYAQAQAAVTATTNAQTEAQKKLSLASLNFGRLASGAFALVGGPIGAITLGVAGLTAVYSHFSKKAEEANQKLAEQAKIAEKADEELKKLTGNDKKKAIDDLTAVFEAQNKELKKTSQTVASALIDIQNYAQGNAEVTRISNEARLGTISYSEAVERLNKIKLPTDLYDNLKKQVEKYDENAVKANLAAEKLKVFSKGIILAGNQAQNAAVQIKGNTNELNDNANAADRAAKAQKSYFESLSRDVLSANERLAYMNLGFSKEVIDQINKLQAEKQKALGDGVTAIVTDAEIKKIVSAQNALDAVKQKEDEIAESKRKQTRELKEQEKVSKRLVGISGNSGIGTGAHLDVRYGGSLSGQKVSNEHLARLKAADKPLSSYRISSNYGPRKAPTAGASSFHKGIDFAMPVGTPITTNVAVKDVQTAYDPKGGGYYSTVTFEDGVVLKLLHQSPKMQGKVKGGASKGSDKAGVDIQSQIEKQMDAQRALENEVASEVQRIKNNLTVRLEDVDKAGFSPERSAEIKSELQRRADNDIAIAQQALRTKLDDYKEFQKTEIQLLEESFARKKFNAAHDIELSKAEQKQAVELLEQQYQQELGLMQLAQEQRLFQAKLVLMSETEAMQERYRLEREEILKNTKLTEEERQKRITFSKASQEKEMRDKITGAVQNWGSIQADMNGTSEFYRQDQDRFSRLGAAQDLFDSKSAAVDYNEQSGIEDINSKLQAGLLSQQDFEDQKTAIMQAALEQRNIIYDEYSQNAQQIEDKYQQDRLNAQIALGGQMIGSVTSMFGSMFGEQSKAYKIMFAADKAYAIAAAGIAIQQNIAQAAKVGFPQNLPLIAGAIAQGASIISNIRAIKDQGFAEGGYTGKGGKYEVAGSVHKGEIVWSQDDIKRWGGVNLVESMRKSANPEAFLNNNVSADNIMRRALMSSNAFMESQKKSNIFNQSGDGQIIYKANQTADTPKISTGSDLYHDGKVYFSPNGLVQDRSNLEDVYDFTLGRSARPQAEAIASVQPTAPTINFKIEVVNQMKGATVEAEQLDENTVRLIVKDELDRTLPREVPKIVSDQVKDPNSSISRAISTNTTARRNR</sequence>
<dbReference type="OrthoDB" id="6174294at2"/>
<feature type="region of interest" description="Disordered" evidence="2">
    <location>
        <begin position="1481"/>
        <end position="1503"/>
    </location>
</feature>
<dbReference type="SUPFAM" id="SSF51261">
    <property type="entry name" value="Duplicated hybrid motif"/>
    <property type="match status" value="1"/>
</dbReference>
<dbReference type="Pfam" id="PF20155">
    <property type="entry name" value="TMP_3"/>
    <property type="match status" value="1"/>
</dbReference>
<dbReference type="HOGENOM" id="CLU_003118_0_0_6"/>
<dbReference type="eggNOG" id="COG5281">
    <property type="taxonomic scope" value="Bacteria"/>
</dbReference>
<dbReference type="InterPro" id="IPR011055">
    <property type="entry name" value="Dup_hybrid_motif"/>
</dbReference>
<keyword evidence="1" id="KW-0175">Coiled coil</keyword>
<evidence type="ECO:0000313" key="5">
    <source>
        <dbReference type="Proteomes" id="UP000013261"/>
    </source>
</evidence>
<feature type="coiled-coil region" evidence="1">
    <location>
        <begin position="678"/>
        <end position="742"/>
    </location>
</feature>
<dbReference type="Proteomes" id="UP000013261">
    <property type="component" value="Unassembled WGS sequence"/>
</dbReference>
<dbReference type="PATRIC" id="fig|1217703.3.peg.157"/>